<evidence type="ECO:0008006" key="3">
    <source>
        <dbReference type="Google" id="ProtNLM"/>
    </source>
</evidence>
<gene>
    <name evidence="1" type="ORF">LPB04_08115</name>
</gene>
<evidence type="ECO:0000313" key="2">
    <source>
        <dbReference type="Proteomes" id="UP000593875"/>
    </source>
</evidence>
<reference evidence="1 2" key="1">
    <citation type="submission" date="2020-10" db="EMBL/GenBank/DDBJ databases">
        <title>Genome sequencing of Massilia sp. LPB0304.</title>
        <authorList>
            <person name="Kim J."/>
        </authorList>
    </citation>
    <scope>NUCLEOTIDE SEQUENCE [LARGE SCALE GENOMIC DNA]</scope>
    <source>
        <strain evidence="1 2">LPB0304</strain>
    </source>
</reference>
<proteinExistence type="predicted"/>
<protein>
    <recommendedName>
        <fullName evidence="3">Phasin domain-containing protein</fullName>
    </recommendedName>
</protein>
<dbReference type="Proteomes" id="UP000593875">
    <property type="component" value="Chromosome"/>
</dbReference>
<name>A0A7L9U894_9BURK</name>
<accession>A0A7L9U894</accession>
<dbReference type="KEGG" id="mlir:LPB04_08115"/>
<organism evidence="1 2">
    <name type="scientific">Massilia litorea</name>
    <dbReference type="NCBI Taxonomy" id="2769491"/>
    <lineage>
        <taxon>Bacteria</taxon>
        <taxon>Pseudomonadati</taxon>
        <taxon>Pseudomonadota</taxon>
        <taxon>Betaproteobacteria</taxon>
        <taxon>Burkholderiales</taxon>
        <taxon>Oxalobacteraceae</taxon>
        <taxon>Telluria group</taxon>
        <taxon>Massilia</taxon>
    </lineage>
</organism>
<dbReference type="AlphaFoldDB" id="A0A7L9U894"/>
<evidence type="ECO:0000313" key="1">
    <source>
        <dbReference type="EMBL" id="QOL51218.1"/>
    </source>
</evidence>
<keyword evidence="2" id="KW-1185">Reference proteome</keyword>
<dbReference type="EMBL" id="CP062941">
    <property type="protein sequence ID" value="QOL51218.1"/>
    <property type="molecule type" value="Genomic_DNA"/>
</dbReference>
<sequence>MITMSAFPNAAFPTMPTPFLGLWSNVAGLYRDTMRTNMQQMMSSSVGIIQEHTLRAFITASQACADALAKNAMSVQQQSMERLADANGKAVGMLGHAFTQAWMGNVQLAK</sequence>
<dbReference type="RefSeq" id="WP_193688195.1">
    <property type="nucleotide sequence ID" value="NZ_CP062941.1"/>
</dbReference>